<evidence type="ECO:0000256" key="3">
    <source>
        <dbReference type="ARBA" id="ARBA00022448"/>
    </source>
</evidence>
<dbReference type="EMBL" id="MLJW01000894">
    <property type="protein sequence ID" value="OIQ81680.1"/>
    <property type="molecule type" value="Genomic_DNA"/>
</dbReference>
<keyword evidence="3" id="KW-0813">Transport</keyword>
<keyword evidence="4" id="KW-1003">Cell membrane</keyword>
<dbReference type="GO" id="GO:0005886">
    <property type="term" value="C:plasma membrane"/>
    <property type="evidence" value="ECO:0007669"/>
    <property type="project" value="UniProtKB-SubCell"/>
</dbReference>
<dbReference type="NCBIfam" id="TIGR00974">
    <property type="entry name" value="3a0107s02c"/>
    <property type="match status" value="1"/>
</dbReference>
<keyword evidence="7 9" id="KW-1133">Transmembrane helix</keyword>
<dbReference type="SUPFAM" id="SSF161098">
    <property type="entry name" value="MetI-like"/>
    <property type="match status" value="1"/>
</dbReference>
<dbReference type="Pfam" id="PF00528">
    <property type="entry name" value="BPD_transp_1"/>
    <property type="match status" value="1"/>
</dbReference>
<evidence type="ECO:0000256" key="8">
    <source>
        <dbReference type="ARBA" id="ARBA00023136"/>
    </source>
</evidence>
<evidence type="ECO:0000256" key="6">
    <source>
        <dbReference type="ARBA" id="ARBA00022692"/>
    </source>
</evidence>
<dbReference type="InterPro" id="IPR005672">
    <property type="entry name" value="Phosphate_PstA"/>
</dbReference>
<dbReference type="Gene3D" id="1.10.3720.10">
    <property type="entry name" value="MetI-like"/>
    <property type="match status" value="1"/>
</dbReference>
<dbReference type="PANTHER" id="PTHR42922:SF1">
    <property type="entry name" value="PHOSPHATE TRANSPORT SYSTEM PERMEASE PROTEIN PSTA"/>
    <property type="match status" value="1"/>
</dbReference>
<dbReference type="InterPro" id="IPR051408">
    <property type="entry name" value="Phosphate_transprt_permease"/>
</dbReference>
<evidence type="ECO:0000256" key="1">
    <source>
        <dbReference type="ARBA" id="ARBA00004651"/>
    </source>
</evidence>
<feature type="transmembrane region" description="Helical" evidence="9">
    <location>
        <begin position="204"/>
        <end position="222"/>
    </location>
</feature>
<feature type="transmembrane region" description="Helical" evidence="9">
    <location>
        <begin position="253"/>
        <end position="272"/>
    </location>
</feature>
<comment type="caution">
    <text evidence="11">The sequence shown here is derived from an EMBL/GenBank/DDBJ whole genome shotgun (WGS) entry which is preliminary data.</text>
</comment>
<evidence type="ECO:0000259" key="10">
    <source>
        <dbReference type="PROSITE" id="PS50928"/>
    </source>
</evidence>
<organism evidence="11">
    <name type="scientific">mine drainage metagenome</name>
    <dbReference type="NCBI Taxonomy" id="410659"/>
    <lineage>
        <taxon>unclassified sequences</taxon>
        <taxon>metagenomes</taxon>
        <taxon>ecological metagenomes</taxon>
    </lineage>
</organism>
<feature type="transmembrane region" description="Helical" evidence="9">
    <location>
        <begin position="51"/>
        <end position="70"/>
    </location>
</feature>
<dbReference type="CDD" id="cd06261">
    <property type="entry name" value="TM_PBP2"/>
    <property type="match status" value="1"/>
</dbReference>
<evidence type="ECO:0000256" key="5">
    <source>
        <dbReference type="ARBA" id="ARBA00022592"/>
    </source>
</evidence>
<feature type="transmembrane region" description="Helical" evidence="9">
    <location>
        <begin position="322"/>
        <end position="344"/>
    </location>
</feature>
<feature type="domain" description="ABC transmembrane type-1" evidence="10">
    <location>
        <begin position="136"/>
        <end position="340"/>
    </location>
</feature>
<dbReference type="AlphaFoldDB" id="A0A1J5QDZ6"/>
<evidence type="ECO:0000313" key="11">
    <source>
        <dbReference type="EMBL" id="OIQ81680.1"/>
    </source>
</evidence>
<sequence>MTTVQASTDSLLLAASKRPLPRRSSLGVGAGSLVVSALLFVLTPLDGVADFLVFWAVAYVVAMTSVSVVVEGSRRARDRLASTLTTGALILALIPLVAVLAFTIARGLGRFDMTFFTHSMLSVADSDAGGGAYHAIVGTIEQVGIATLISVPLGLLVSIYLVEYARGRFGRLVSTFVDVMTGLPSIVAGLFVLALWVLILKQGYSGFAGSLALVILMVPVVVRTTEEMLRLVPDSLREASFALGIPRWRTIQAVILPTALPGITTGVMLAIARVSGETAPLLLTVFGSSAINFNPFSGPQEGLPLFVFNEAGLPNDTALARAWAGALTLIALVILLNVVARLLVRRSKLQPS</sequence>
<dbReference type="GO" id="GO:0005315">
    <property type="term" value="F:phosphate transmembrane transporter activity"/>
    <property type="evidence" value="ECO:0007669"/>
    <property type="project" value="InterPro"/>
</dbReference>
<comment type="similarity">
    <text evidence="2">Belongs to the binding-protein-dependent transport system permease family. CysTW subfamily.</text>
</comment>
<accession>A0A1J5QDZ6</accession>
<proteinExistence type="inferred from homology"/>
<feature type="transmembrane region" description="Helical" evidence="9">
    <location>
        <begin position="176"/>
        <end position="198"/>
    </location>
</feature>
<feature type="transmembrane region" description="Helical" evidence="9">
    <location>
        <begin position="26"/>
        <end position="45"/>
    </location>
</feature>
<evidence type="ECO:0000256" key="2">
    <source>
        <dbReference type="ARBA" id="ARBA00007069"/>
    </source>
</evidence>
<feature type="transmembrane region" description="Helical" evidence="9">
    <location>
        <begin position="82"/>
        <end position="105"/>
    </location>
</feature>
<keyword evidence="8 9" id="KW-0472">Membrane</keyword>
<feature type="transmembrane region" description="Helical" evidence="9">
    <location>
        <begin position="143"/>
        <end position="164"/>
    </location>
</feature>
<evidence type="ECO:0000256" key="4">
    <source>
        <dbReference type="ARBA" id="ARBA00022475"/>
    </source>
</evidence>
<keyword evidence="6 9" id="KW-0812">Transmembrane</keyword>
<evidence type="ECO:0000256" key="9">
    <source>
        <dbReference type="SAM" id="Phobius"/>
    </source>
</evidence>
<dbReference type="GO" id="GO:0035435">
    <property type="term" value="P:phosphate ion transmembrane transport"/>
    <property type="evidence" value="ECO:0007669"/>
    <property type="project" value="InterPro"/>
</dbReference>
<dbReference type="PROSITE" id="PS50928">
    <property type="entry name" value="ABC_TM1"/>
    <property type="match status" value="1"/>
</dbReference>
<dbReference type="InterPro" id="IPR000515">
    <property type="entry name" value="MetI-like"/>
</dbReference>
<protein>
    <submittedName>
        <fullName evidence="11">Phosphate transport system permease protein PstA</fullName>
    </submittedName>
</protein>
<dbReference type="PANTHER" id="PTHR42922">
    <property type="entry name" value="PHOSPHATE TRANSPORT SYSTEM PERMEASE PROTEIN PSTA"/>
    <property type="match status" value="1"/>
</dbReference>
<name>A0A1J5QDZ6_9ZZZZ</name>
<gene>
    <name evidence="11" type="primary">pstA_12</name>
    <name evidence="11" type="ORF">GALL_365510</name>
</gene>
<reference evidence="11" key="1">
    <citation type="submission" date="2016-10" db="EMBL/GenBank/DDBJ databases">
        <title>Sequence of Gallionella enrichment culture.</title>
        <authorList>
            <person name="Poehlein A."/>
            <person name="Muehling M."/>
            <person name="Daniel R."/>
        </authorList>
    </citation>
    <scope>NUCLEOTIDE SEQUENCE</scope>
</reference>
<keyword evidence="5" id="KW-0592">Phosphate transport</keyword>
<evidence type="ECO:0000256" key="7">
    <source>
        <dbReference type="ARBA" id="ARBA00022989"/>
    </source>
</evidence>
<dbReference type="InterPro" id="IPR035906">
    <property type="entry name" value="MetI-like_sf"/>
</dbReference>
<comment type="subcellular location">
    <subcellularLocation>
        <location evidence="1">Cell membrane</location>
        <topology evidence="1">Multi-pass membrane protein</topology>
    </subcellularLocation>
</comment>